<accession>A0A1I9G0R7</accession>
<proteinExistence type="predicted"/>
<dbReference type="EMBL" id="LN856865">
    <property type="protein sequence ID" value="CDP93142.1"/>
    <property type="molecule type" value="Genomic_DNA"/>
</dbReference>
<dbReference type="AlphaFoldDB" id="A0A1I9G0R7"/>
<reference evidence="2" key="2">
    <citation type="submission" date="2012-12" db="EMBL/GenBank/DDBJ databases">
        <authorList>
            <consortium name="WormBase Consortium"/>
            <person name="Ghedin E."/>
            <person name="Paulini M."/>
        </authorList>
    </citation>
    <scope>NUCLEOTIDE SEQUENCE</scope>
    <source>
        <strain evidence="2">FR3</strain>
    </source>
</reference>
<feature type="compositionally biased region" description="Basic and acidic residues" evidence="1">
    <location>
        <begin position="19"/>
        <end position="37"/>
    </location>
</feature>
<name>A0A1I9G0R7_BRUMA</name>
<reference evidence="2" key="1">
    <citation type="journal article" date="2007" name="Science">
        <title>Draft genome of the filarial nematode parasite Brugia malayi.</title>
        <authorList>
            <person name="Ghedin E."/>
            <person name="Wang S."/>
            <person name="Spiro D."/>
            <person name="Caler E."/>
            <person name="Zhao Q."/>
            <person name="Crabtree J."/>
            <person name="Allen J.E."/>
            <person name="Delcher A.L."/>
            <person name="Guiliano D.B."/>
            <person name="Miranda-Saavedra D."/>
            <person name="Angiuoli S.V."/>
            <person name="Creasy T."/>
            <person name="Amedeo P."/>
            <person name="Haas B."/>
            <person name="El-Sayed N.M."/>
            <person name="Wortman J.R."/>
            <person name="Feldblyum T."/>
            <person name="Tallon L."/>
            <person name="Schatz M."/>
            <person name="Shumway M."/>
            <person name="Koo H."/>
            <person name="Salzberg S.L."/>
            <person name="Schobel S."/>
            <person name="Pertea M."/>
            <person name="Pop M."/>
            <person name="White O."/>
            <person name="Barton G.J."/>
            <person name="Carlow C.K."/>
            <person name="Crawford M.J."/>
            <person name="Daub J."/>
            <person name="Dimmic M.W."/>
            <person name="Estes C.F."/>
            <person name="Foster J.M."/>
            <person name="Ganatra M."/>
            <person name="Gregory W.F."/>
            <person name="Johnson N.M."/>
            <person name="Jin J."/>
            <person name="Komuniecki R."/>
            <person name="Korf I."/>
            <person name="Kumar S."/>
            <person name="Laney S."/>
            <person name="Li B.W."/>
            <person name="Li W."/>
            <person name="Lindblom T.H."/>
            <person name="Lustigman S."/>
            <person name="Ma D."/>
            <person name="Maina C.V."/>
            <person name="Martin D.M."/>
            <person name="McCarter J.P."/>
            <person name="McReynolds L."/>
            <person name="Mitreva M."/>
            <person name="Nutman T.B."/>
            <person name="Parkinson J."/>
            <person name="Peregrin-Alvarez J.M."/>
            <person name="Poole C."/>
            <person name="Ren Q."/>
            <person name="Saunders L."/>
            <person name="Sluder A.E."/>
            <person name="Smith K."/>
            <person name="Stanke M."/>
            <person name="Unnasch T.R."/>
            <person name="Ware J."/>
            <person name="Wei A.D."/>
            <person name="Weil G."/>
            <person name="Williams D.J."/>
            <person name="Zhang Y."/>
            <person name="Williams S.A."/>
            <person name="Fraser-Liggett C."/>
            <person name="Slatko B."/>
            <person name="Blaxter M.L."/>
            <person name="Scott A.L."/>
        </authorList>
    </citation>
    <scope>NUCLEOTIDE SEQUENCE</scope>
    <source>
        <strain evidence="2">FR3</strain>
    </source>
</reference>
<evidence type="ECO:0000313" key="2">
    <source>
        <dbReference type="EMBL" id="CDP93142.1"/>
    </source>
</evidence>
<protein>
    <submittedName>
        <fullName evidence="2">Bm14384</fullName>
    </submittedName>
</protein>
<feature type="region of interest" description="Disordered" evidence="1">
    <location>
        <begin position="19"/>
        <end position="45"/>
    </location>
</feature>
<sequence>MAIHVDSKYIKYCERTSGEMGGGREEVRGGELGERRNTRPHQGVQQQPVPFLFDTYLLWRFQKAQIKNYGLQAKK</sequence>
<evidence type="ECO:0000256" key="1">
    <source>
        <dbReference type="SAM" id="MobiDB-lite"/>
    </source>
</evidence>
<gene>
    <name evidence="2" type="primary">Bm14384</name>
    <name evidence="2" type="ORF">BM_Bm14384</name>
</gene>
<organism evidence="2">
    <name type="scientific">Brugia malayi</name>
    <name type="common">Filarial nematode worm</name>
    <dbReference type="NCBI Taxonomy" id="6279"/>
    <lineage>
        <taxon>Eukaryota</taxon>
        <taxon>Metazoa</taxon>
        <taxon>Ecdysozoa</taxon>
        <taxon>Nematoda</taxon>
        <taxon>Chromadorea</taxon>
        <taxon>Rhabditida</taxon>
        <taxon>Spirurina</taxon>
        <taxon>Spiruromorpha</taxon>
        <taxon>Filarioidea</taxon>
        <taxon>Onchocercidae</taxon>
        <taxon>Brugia</taxon>
    </lineage>
</organism>